<feature type="domain" description="A-factor biosynthesis hotdog" evidence="2">
    <location>
        <begin position="56"/>
        <end position="186"/>
    </location>
</feature>
<evidence type="ECO:0000256" key="1">
    <source>
        <dbReference type="SAM" id="MobiDB-lite"/>
    </source>
</evidence>
<evidence type="ECO:0000313" key="3">
    <source>
        <dbReference type="EMBL" id="MBB1242422.1"/>
    </source>
</evidence>
<sequence>MKSSVLAPPGSSATPLVLDPRDRTDRAAGDAGVAGADGPTGSPGHLGHSATVPRELVHRAALSEVFLTGWARRGENRFALSAQWPRSHSFFTPPTAAHHSPTLVAETIRQSVFVLAHAEYGIPFGHHFVMHGMHYRTSLDGLRVGPTPTNVDLTAHCSDLRRKGTNVTGFRAELTLRAQGRTVAVGGADFASVSPRVYQRLRDARLRADQAPRTPAFERTAPLHPPYVGRHSPHDIVLSPTLDPAVFCLRVDTGHATLFDHPVDHVPGMVLLEAACQAASAVAHPAPFHPVLLTSAFNRYAEFDSPCLLRTEYAPARGAASAAVRVTGEQDGETVFTASLRDATGEDPFQVD</sequence>
<feature type="compositionally biased region" description="Basic and acidic residues" evidence="1">
    <location>
        <begin position="19"/>
        <end position="28"/>
    </location>
</feature>
<protein>
    <recommendedName>
        <fullName evidence="2">A-factor biosynthesis hotdog domain-containing protein</fullName>
    </recommendedName>
</protein>
<organism evidence="3 4">
    <name type="scientific">Streptomyces durbertensis</name>
    <dbReference type="NCBI Taxonomy" id="2448886"/>
    <lineage>
        <taxon>Bacteria</taxon>
        <taxon>Bacillati</taxon>
        <taxon>Actinomycetota</taxon>
        <taxon>Actinomycetes</taxon>
        <taxon>Kitasatosporales</taxon>
        <taxon>Streptomycetaceae</taxon>
        <taxon>Streptomyces</taxon>
    </lineage>
</organism>
<dbReference type="InterPro" id="IPR047757">
    <property type="entry name" value="AfsA-like"/>
</dbReference>
<evidence type="ECO:0000313" key="4">
    <source>
        <dbReference type="Proteomes" id="UP000766698"/>
    </source>
</evidence>
<accession>A0ABR6EAP9</accession>
<reference evidence="4" key="1">
    <citation type="journal article" date="2020" name="Syst. Appl. Microbiol.">
        <title>Streptomyces alkaliterrae sp. nov., isolated from an alkaline soil, and emended descriptions of Streptomyces alkaliphilus, Streptomyces calidiresistens and Streptomyces durbertensis.</title>
        <authorList>
            <person name="Swiecimska M."/>
            <person name="Golinska P."/>
            <person name="Nouioui I."/>
            <person name="Wypij M."/>
            <person name="Rai M."/>
            <person name="Sangal V."/>
            <person name="Goodfellow M."/>
        </authorList>
    </citation>
    <scope>NUCLEOTIDE SEQUENCE [LARGE SCALE GENOMIC DNA]</scope>
    <source>
        <strain evidence="4">DSM 104538</strain>
    </source>
</reference>
<dbReference type="InterPro" id="IPR005509">
    <property type="entry name" value="AfsA_hotdog_dom"/>
</dbReference>
<feature type="region of interest" description="Disordered" evidence="1">
    <location>
        <begin position="1"/>
        <end position="49"/>
    </location>
</feature>
<feature type="domain" description="A-factor biosynthesis hotdog" evidence="2">
    <location>
        <begin position="227"/>
        <end position="340"/>
    </location>
</feature>
<evidence type="ECO:0000259" key="2">
    <source>
        <dbReference type="Pfam" id="PF03756"/>
    </source>
</evidence>
<dbReference type="NCBIfam" id="NF041195">
    <property type="entry name" value="ScbA_BarX_GamBu"/>
    <property type="match status" value="1"/>
</dbReference>
<feature type="compositionally biased region" description="Low complexity" evidence="1">
    <location>
        <begin position="29"/>
        <end position="40"/>
    </location>
</feature>
<gene>
    <name evidence="3" type="ORF">GL263_02355</name>
</gene>
<dbReference type="RefSeq" id="WP_182853849.1">
    <property type="nucleotide sequence ID" value="NZ_WMLF01000018.1"/>
</dbReference>
<keyword evidence="4" id="KW-1185">Reference proteome</keyword>
<dbReference type="Pfam" id="PF03756">
    <property type="entry name" value="AfsA"/>
    <property type="match status" value="2"/>
</dbReference>
<dbReference type="EMBL" id="WMLF01000018">
    <property type="protein sequence ID" value="MBB1242422.1"/>
    <property type="molecule type" value="Genomic_DNA"/>
</dbReference>
<name>A0ABR6EAP9_9ACTN</name>
<dbReference type="Proteomes" id="UP000766698">
    <property type="component" value="Unassembled WGS sequence"/>
</dbReference>
<comment type="caution">
    <text evidence="3">The sequence shown here is derived from an EMBL/GenBank/DDBJ whole genome shotgun (WGS) entry which is preliminary data.</text>
</comment>
<proteinExistence type="predicted"/>